<reference evidence="2" key="1">
    <citation type="journal article" date="2022" name="Mol. Ecol. Resour.">
        <title>The genomes of chicory, endive, great burdock and yacon provide insights into Asteraceae palaeo-polyploidization history and plant inulin production.</title>
        <authorList>
            <person name="Fan W."/>
            <person name="Wang S."/>
            <person name="Wang H."/>
            <person name="Wang A."/>
            <person name="Jiang F."/>
            <person name="Liu H."/>
            <person name="Zhao H."/>
            <person name="Xu D."/>
            <person name="Zhang Y."/>
        </authorList>
    </citation>
    <scope>NUCLEOTIDE SEQUENCE [LARGE SCALE GENOMIC DNA]</scope>
    <source>
        <strain evidence="2">cv. Punajuju</strain>
    </source>
</reference>
<protein>
    <submittedName>
        <fullName evidence="1">Uncharacterized protein</fullName>
    </submittedName>
</protein>
<keyword evidence="2" id="KW-1185">Reference proteome</keyword>
<comment type="caution">
    <text evidence="1">The sequence shown here is derived from an EMBL/GenBank/DDBJ whole genome shotgun (WGS) entry which is preliminary data.</text>
</comment>
<evidence type="ECO:0000313" key="2">
    <source>
        <dbReference type="Proteomes" id="UP001055811"/>
    </source>
</evidence>
<dbReference type="EMBL" id="CM042011">
    <property type="protein sequence ID" value="KAI3764749.1"/>
    <property type="molecule type" value="Genomic_DNA"/>
</dbReference>
<dbReference type="Proteomes" id="UP001055811">
    <property type="component" value="Linkage Group LG03"/>
</dbReference>
<proteinExistence type="predicted"/>
<evidence type="ECO:0000313" key="1">
    <source>
        <dbReference type="EMBL" id="KAI3764749.1"/>
    </source>
</evidence>
<name>A0ACB9F0X9_CICIN</name>
<reference evidence="1 2" key="2">
    <citation type="journal article" date="2022" name="Mol. Ecol. Resour.">
        <title>The genomes of chicory, endive, great burdock and yacon provide insights into Asteraceae paleo-polyploidization history and plant inulin production.</title>
        <authorList>
            <person name="Fan W."/>
            <person name="Wang S."/>
            <person name="Wang H."/>
            <person name="Wang A."/>
            <person name="Jiang F."/>
            <person name="Liu H."/>
            <person name="Zhao H."/>
            <person name="Xu D."/>
            <person name="Zhang Y."/>
        </authorList>
    </citation>
    <scope>NUCLEOTIDE SEQUENCE [LARGE SCALE GENOMIC DNA]</scope>
    <source>
        <strain evidence="2">cv. Punajuju</strain>
        <tissue evidence="1">Leaves</tissue>
    </source>
</reference>
<organism evidence="1 2">
    <name type="scientific">Cichorium intybus</name>
    <name type="common">Chicory</name>
    <dbReference type="NCBI Taxonomy" id="13427"/>
    <lineage>
        <taxon>Eukaryota</taxon>
        <taxon>Viridiplantae</taxon>
        <taxon>Streptophyta</taxon>
        <taxon>Embryophyta</taxon>
        <taxon>Tracheophyta</taxon>
        <taxon>Spermatophyta</taxon>
        <taxon>Magnoliopsida</taxon>
        <taxon>eudicotyledons</taxon>
        <taxon>Gunneridae</taxon>
        <taxon>Pentapetalae</taxon>
        <taxon>asterids</taxon>
        <taxon>campanulids</taxon>
        <taxon>Asterales</taxon>
        <taxon>Asteraceae</taxon>
        <taxon>Cichorioideae</taxon>
        <taxon>Cichorieae</taxon>
        <taxon>Cichoriinae</taxon>
        <taxon>Cichorium</taxon>
    </lineage>
</organism>
<accession>A0ACB9F0X9</accession>
<gene>
    <name evidence="1" type="ORF">L2E82_14763</name>
</gene>
<sequence>MNQAPTLRNASSSRKLYQDLFPPNPPSVPTLVAVRNNFSCCKMGSWLRRSSFIIDWHNFGYSLLALSLGLSKENGNNKTLILHEIQEDNVKEFRSSKESLAASDVAVFLYDRLKILVTGKGGVGKSSTVNSIIGERAVVVSAFQENTMYE</sequence>